<organism evidence="6 7">
    <name type="scientific">Companilactobacillus huachuanensis</name>
    <dbReference type="NCBI Taxonomy" id="2559914"/>
    <lineage>
        <taxon>Bacteria</taxon>
        <taxon>Bacillati</taxon>
        <taxon>Bacillota</taxon>
        <taxon>Bacilli</taxon>
        <taxon>Lactobacillales</taxon>
        <taxon>Lactobacillaceae</taxon>
        <taxon>Companilactobacillus</taxon>
    </lineage>
</organism>
<evidence type="ECO:0000256" key="1">
    <source>
        <dbReference type="ARBA" id="ARBA00005132"/>
    </source>
</evidence>
<dbReference type="PANTHER" id="PTHR32309">
    <property type="entry name" value="TYROSINE-PROTEIN KINASE"/>
    <property type="match status" value="1"/>
</dbReference>
<dbReference type="InterPro" id="IPR027417">
    <property type="entry name" value="P-loop_NTPase"/>
</dbReference>
<dbReference type="NCBIfam" id="TIGR01007">
    <property type="entry name" value="eps_fam"/>
    <property type="match status" value="1"/>
</dbReference>
<dbReference type="Pfam" id="PF10609">
    <property type="entry name" value="ParA"/>
    <property type="match status" value="1"/>
</dbReference>
<evidence type="ECO:0000256" key="4">
    <source>
        <dbReference type="ARBA" id="ARBA00022903"/>
    </source>
</evidence>
<comment type="pathway">
    <text evidence="1">Capsule biogenesis; capsule polysaccharide biosynthesis.</text>
</comment>
<dbReference type="RefSeq" id="WP_137611755.1">
    <property type="nucleotide sequence ID" value="NZ_BJDF01000013.1"/>
</dbReference>
<protein>
    <submittedName>
        <fullName evidence="6">CpsD/CapB family tyrosine-protein kinase</fullName>
        <ecNumber evidence="6">2.7.10.2</ecNumber>
    </submittedName>
</protein>
<dbReference type="SUPFAM" id="SSF52540">
    <property type="entry name" value="P-loop containing nucleoside triphosphate hydrolases"/>
    <property type="match status" value="1"/>
</dbReference>
<dbReference type="PANTHER" id="PTHR32309:SF13">
    <property type="entry name" value="FERRIC ENTEROBACTIN TRANSPORT PROTEIN FEPE"/>
    <property type="match status" value="1"/>
</dbReference>
<keyword evidence="6" id="KW-0808">Transferase</keyword>
<dbReference type="InterPro" id="IPR005702">
    <property type="entry name" value="Wzc-like_C"/>
</dbReference>
<keyword evidence="7" id="KW-1185">Reference proteome</keyword>
<evidence type="ECO:0000256" key="2">
    <source>
        <dbReference type="ARBA" id="ARBA00022741"/>
    </source>
</evidence>
<proteinExistence type="predicted"/>
<evidence type="ECO:0000256" key="3">
    <source>
        <dbReference type="ARBA" id="ARBA00022840"/>
    </source>
</evidence>
<dbReference type="GO" id="GO:0004715">
    <property type="term" value="F:non-membrane spanning protein tyrosine kinase activity"/>
    <property type="evidence" value="ECO:0007669"/>
    <property type="project" value="UniProtKB-EC"/>
</dbReference>
<keyword evidence="2" id="KW-0547">Nucleotide-binding</keyword>
<dbReference type="InterPro" id="IPR033756">
    <property type="entry name" value="YlxH/NBP35"/>
</dbReference>
<accession>A0ABW1RMS3</accession>
<dbReference type="EC" id="2.7.10.2" evidence="6"/>
<evidence type="ECO:0000313" key="6">
    <source>
        <dbReference type="EMBL" id="MFC6177401.1"/>
    </source>
</evidence>
<keyword evidence="3" id="KW-0067">ATP-binding</keyword>
<evidence type="ECO:0000313" key="7">
    <source>
        <dbReference type="Proteomes" id="UP001596288"/>
    </source>
</evidence>
<dbReference type="CDD" id="cd05387">
    <property type="entry name" value="BY-kinase"/>
    <property type="match status" value="1"/>
</dbReference>
<evidence type="ECO:0000256" key="5">
    <source>
        <dbReference type="ARBA" id="ARBA00023169"/>
    </source>
</evidence>
<keyword evidence="4" id="KW-0972">Capsule biogenesis/degradation</keyword>
<keyword evidence="6" id="KW-0418">Kinase</keyword>
<dbReference type="Gene3D" id="3.40.50.300">
    <property type="entry name" value="P-loop containing nucleotide triphosphate hydrolases"/>
    <property type="match status" value="1"/>
</dbReference>
<name>A0ABW1RMS3_9LACO</name>
<dbReference type="InterPro" id="IPR050445">
    <property type="entry name" value="Bact_polysacc_biosynth/exp"/>
</dbReference>
<reference evidence="7" key="1">
    <citation type="journal article" date="2019" name="Int. J. Syst. Evol. Microbiol.">
        <title>The Global Catalogue of Microorganisms (GCM) 10K type strain sequencing project: providing services to taxonomists for standard genome sequencing and annotation.</title>
        <authorList>
            <consortium name="The Broad Institute Genomics Platform"/>
            <consortium name="The Broad Institute Genome Sequencing Center for Infectious Disease"/>
            <person name="Wu L."/>
            <person name="Ma J."/>
        </authorList>
    </citation>
    <scope>NUCLEOTIDE SEQUENCE [LARGE SCALE GENOMIC DNA]</scope>
    <source>
        <strain evidence="7">CCM 8927</strain>
    </source>
</reference>
<dbReference type="EMBL" id="JBHSSF010000031">
    <property type="protein sequence ID" value="MFC6177401.1"/>
    <property type="molecule type" value="Genomic_DNA"/>
</dbReference>
<comment type="caution">
    <text evidence="6">The sequence shown here is derived from an EMBL/GenBank/DDBJ whole genome shotgun (WGS) entry which is preliminary data.</text>
</comment>
<sequence>MIKKLTKISLRGGSKVAFKLFKKSVPKLDNYSLSHGVSLVTYDNPISTISEQFNSIRTNIQFSSVDRNLRSILFTSSAPSEGKSTVSNNVAISWAKQDKRVLLIDADLRRPTIHRTFGVSNHLGLSNFLSGTVDLGTIVQPTMVENLFVITSGPTAPNPSELLGSQRINQLFATLSEEFDCLIFDAPPINSVTDAQVLAAKVDGVVLVVPYKIANKVGVAKAKRSLETVHAHILGVIMNRMTKDKLEGYYGGEYSGYYGVNPK</sequence>
<dbReference type="Proteomes" id="UP001596288">
    <property type="component" value="Unassembled WGS sequence"/>
</dbReference>
<gene>
    <name evidence="6" type="ORF">ACFQAV_11150</name>
</gene>
<keyword evidence="5" id="KW-0270">Exopolysaccharide synthesis</keyword>